<dbReference type="SUPFAM" id="SSF48537">
    <property type="entry name" value="Phospholipase C/P1 nuclease"/>
    <property type="match status" value="1"/>
</dbReference>
<name>A0A4P9XTE4_9FUNG</name>
<evidence type="ECO:0000256" key="7">
    <source>
        <dbReference type="ARBA" id="ARBA00023180"/>
    </source>
</evidence>
<organism evidence="10 11">
    <name type="scientific">Thamnocephalis sphaerospora</name>
    <dbReference type="NCBI Taxonomy" id="78915"/>
    <lineage>
        <taxon>Eukaryota</taxon>
        <taxon>Fungi</taxon>
        <taxon>Fungi incertae sedis</taxon>
        <taxon>Zoopagomycota</taxon>
        <taxon>Zoopagomycotina</taxon>
        <taxon>Zoopagomycetes</taxon>
        <taxon>Zoopagales</taxon>
        <taxon>Sigmoideomycetaceae</taxon>
        <taxon>Thamnocephalis</taxon>
    </lineage>
</organism>
<dbReference type="OrthoDB" id="441446at2759"/>
<dbReference type="EMBL" id="KZ993314">
    <property type="protein sequence ID" value="RKP05017.1"/>
    <property type="molecule type" value="Genomic_DNA"/>
</dbReference>
<evidence type="ECO:0000256" key="2">
    <source>
        <dbReference type="ARBA" id="ARBA00022722"/>
    </source>
</evidence>
<dbReference type="InterPro" id="IPR008947">
    <property type="entry name" value="PLipase_C/P1_nuclease_dom_sf"/>
</dbReference>
<keyword evidence="6" id="KW-1015">Disulfide bond</keyword>
<evidence type="ECO:0000313" key="11">
    <source>
        <dbReference type="Proteomes" id="UP000271241"/>
    </source>
</evidence>
<dbReference type="GO" id="GO:0016788">
    <property type="term" value="F:hydrolase activity, acting on ester bonds"/>
    <property type="evidence" value="ECO:0007669"/>
    <property type="project" value="InterPro"/>
</dbReference>
<evidence type="ECO:0000313" key="10">
    <source>
        <dbReference type="EMBL" id="RKP09438.1"/>
    </source>
</evidence>
<evidence type="ECO:0000256" key="1">
    <source>
        <dbReference type="ARBA" id="ARBA00009547"/>
    </source>
</evidence>
<dbReference type="Proteomes" id="UP000271241">
    <property type="component" value="Unassembled WGS sequence"/>
</dbReference>
<feature type="non-terminal residue" evidence="10">
    <location>
        <position position="280"/>
    </location>
</feature>
<accession>A0A4P9XTE4</accession>
<reference evidence="10" key="2">
    <citation type="submission" date="2018-07" db="EMBL/GenBank/DDBJ databases">
        <title>Leveraging single-cell genomics to expand the Fungal Tree of Life.</title>
        <authorList>
            <consortium name="DOE Joint Genome Institute"/>
            <person name="Ahrendt S.R."/>
            <person name="Quandt C.A."/>
            <person name="Ciobanu D."/>
            <person name="Clum A."/>
            <person name="Salamov A."/>
            <person name="Andreopoulos B."/>
            <person name="Cheng J.-F."/>
            <person name="Woyke T."/>
            <person name="Pelin A."/>
            <person name="Henrissat B."/>
            <person name="Reynolds N."/>
            <person name="Benny G.L."/>
            <person name="Smith M.E."/>
            <person name="James T.Y."/>
            <person name="Grigoriev I.V."/>
        </authorList>
    </citation>
    <scope>NUCLEOTIDE SEQUENCE</scope>
    <source>
        <strain evidence="10">RSA 1356</strain>
    </source>
</reference>
<dbReference type="EMBL" id="KZ992579">
    <property type="protein sequence ID" value="RKP08678.1"/>
    <property type="molecule type" value="Genomic_DNA"/>
</dbReference>
<protein>
    <submittedName>
        <fullName evidence="10">S1/P1 nuclease</fullName>
    </submittedName>
</protein>
<dbReference type="GO" id="GO:0046872">
    <property type="term" value="F:metal ion binding"/>
    <property type="evidence" value="ECO:0007669"/>
    <property type="project" value="UniProtKB-KW"/>
</dbReference>
<evidence type="ECO:0000256" key="6">
    <source>
        <dbReference type="ARBA" id="ARBA00023157"/>
    </source>
</evidence>
<dbReference type="CDD" id="cd11010">
    <property type="entry name" value="S1-P1_nuclease"/>
    <property type="match status" value="1"/>
</dbReference>
<dbReference type="GO" id="GO:0003676">
    <property type="term" value="F:nucleic acid binding"/>
    <property type="evidence" value="ECO:0007669"/>
    <property type="project" value="InterPro"/>
</dbReference>
<dbReference type="GO" id="GO:0004519">
    <property type="term" value="F:endonuclease activity"/>
    <property type="evidence" value="ECO:0007669"/>
    <property type="project" value="UniProtKB-KW"/>
</dbReference>
<keyword evidence="7" id="KW-0325">Glycoprotein</keyword>
<dbReference type="InterPro" id="IPR003154">
    <property type="entry name" value="S1/P1nuclease"/>
</dbReference>
<keyword evidence="5" id="KW-0378">Hydrolase</keyword>
<keyword evidence="2" id="KW-0540">Nuclease</keyword>
<evidence type="ECO:0000256" key="4">
    <source>
        <dbReference type="ARBA" id="ARBA00022759"/>
    </source>
</evidence>
<dbReference type="PANTHER" id="PTHR33146">
    <property type="entry name" value="ENDONUCLEASE 4"/>
    <property type="match status" value="1"/>
</dbReference>
<comment type="similarity">
    <text evidence="1">Belongs to the nuclease type I family.</text>
</comment>
<keyword evidence="11" id="KW-1185">Reference proteome</keyword>
<sequence length="280" mass="30765">AIVSLPAVHAWGKDGHTAVGLLTQRLLNTKVRSTLERLLGSDPSVHGDFGLAGAWADNIKSNSSYNWASSLHYVGLTGTTPDTCTTYVPSHCANGRCVVTGIANYTERAVAQASEADRQEAVKFLLHFLGDIAQPLHATEVERGGNGNKCHWNGAKTSLHSVWDSTILVKTINHNFDGYVNQLEYDIVKGKYASSTASWVSCFKKTGATLDSCVVEWINEANQFNCNYIFPTYYAAKQRDDLELGTSYYAENAENINRFISRAAVRAAYYFNTLFKGKSS</sequence>
<evidence type="ECO:0000313" key="9">
    <source>
        <dbReference type="EMBL" id="RKP08678.1"/>
    </source>
</evidence>
<reference evidence="11" key="1">
    <citation type="journal article" date="2018" name="Nat. Microbiol.">
        <title>Leveraging single-cell genomics to expand the fungal tree of life.</title>
        <authorList>
            <person name="Ahrendt S.R."/>
            <person name="Quandt C.A."/>
            <person name="Ciobanu D."/>
            <person name="Clum A."/>
            <person name="Salamov A."/>
            <person name="Andreopoulos B."/>
            <person name="Cheng J.F."/>
            <person name="Woyke T."/>
            <person name="Pelin A."/>
            <person name="Henrissat B."/>
            <person name="Reynolds N.K."/>
            <person name="Benny G.L."/>
            <person name="Smith M.E."/>
            <person name="James T.Y."/>
            <person name="Grigoriev I.V."/>
        </authorList>
    </citation>
    <scope>NUCLEOTIDE SEQUENCE [LARGE SCALE GENOMIC DNA]</scope>
    <source>
        <strain evidence="11">RSA 1356</strain>
    </source>
</reference>
<dbReference type="Pfam" id="PF02265">
    <property type="entry name" value="S1-P1_nuclease"/>
    <property type="match status" value="1"/>
</dbReference>
<dbReference type="Gene3D" id="1.10.575.10">
    <property type="entry name" value="P1 Nuclease"/>
    <property type="match status" value="1"/>
</dbReference>
<proteinExistence type="inferred from homology"/>
<gene>
    <name evidence="9" type="ORF">THASP1DRAFT_4536</name>
    <name evidence="8" type="ORF">THASP1DRAFT_4573</name>
    <name evidence="10" type="ORF">THASP1DRAFT_8760</name>
</gene>
<dbReference type="AlphaFoldDB" id="A0A4P9XTE4"/>
<evidence type="ECO:0000313" key="8">
    <source>
        <dbReference type="EMBL" id="RKP05017.1"/>
    </source>
</evidence>
<dbReference type="PANTHER" id="PTHR33146:SF26">
    <property type="entry name" value="ENDONUCLEASE 4"/>
    <property type="match status" value="1"/>
</dbReference>
<dbReference type="GO" id="GO:0006308">
    <property type="term" value="P:DNA catabolic process"/>
    <property type="evidence" value="ECO:0007669"/>
    <property type="project" value="InterPro"/>
</dbReference>
<evidence type="ECO:0000256" key="3">
    <source>
        <dbReference type="ARBA" id="ARBA00022723"/>
    </source>
</evidence>
<evidence type="ECO:0000256" key="5">
    <source>
        <dbReference type="ARBA" id="ARBA00022801"/>
    </source>
</evidence>
<keyword evidence="4" id="KW-0255">Endonuclease</keyword>
<dbReference type="EMBL" id="KZ992514">
    <property type="protein sequence ID" value="RKP09438.1"/>
    <property type="molecule type" value="Genomic_DNA"/>
</dbReference>
<feature type="non-terminal residue" evidence="10">
    <location>
        <position position="1"/>
    </location>
</feature>
<keyword evidence="3" id="KW-0479">Metal-binding</keyword>
<dbReference type="STRING" id="78915.A0A4P9XTE4"/>